<keyword evidence="7" id="KW-1185">Reference proteome</keyword>
<dbReference type="SUPFAM" id="SSF51197">
    <property type="entry name" value="Clavaminate synthase-like"/>
    <property type="match status" value="1"/>
</dbReference>
<keyword evidence="4" id="KW-0408">Iron</keyword>
<dbReference type="OrthoDB" id="288590at2759"/>
<dbReference type="Pfam" id="PF03171">
    <property type="entry name" value="2OG-FeII_Oxy"/>
    <property type="match status" value="1"/>
</dbReference>
<dbReference type="EMBL" id="JACXVP010000011">
    <property type="protein sequence ID" value="KAG5577168.1"/>
    <property type="molecule type" value="Genomic_DNA"/>
</dbReference>
<evidence type="ECO:0000256" key="4">
    <source>
        <dbReference type="ARBA" id="ARBA00023004"/>
    </source>
</evidence>
<name>A0A9J5WQ71_SOLCO</name>
<dbReference type="PANTHER" id="PTHR10209:SF820">
    <property type="entry name" value="FERULOYL COA ORTHO-HYDROXYLASE 2-LIKE"/>
    <property type="match status" value="1"/>
</dbReference>
<dbReference type="Gene3D" id="2.60.120.330">
    <property type="entry name" value="B-lactam Antibiotic, Isopenicillin N Synthase, Chain"/>
    <property type="match status" value="1"/>
</dbReference>
<proteinExistence type="inferred from homology"/>
<evidence type="ECO:0000256" key="3">
    <source>
        <dbReference type="ARBA" id="ARBA00023002"/>
    </source>
</evidence>
<dbReference type="AlphaFoldDB" id="A0A9J5WQ71"/>
<feature type="domain" description="Isopenicillin N synthase-like Fe(2+) 2OG dioxygenase" evidence="5">
    <location>
        <begin position="6"/>
        <end position="60"/>
    </location>
</feature>
<sequence>MDINTNNYPTCPNPSITIGCRQHYNVSCITLVLQDNTEGLYVRGTKNDNWIYVNPIKGTLAGSISVPLFVNSSLDSVISPLPQMLKDGK</sequence>
<accession>A0A9J5WQ71</accession>
<comment type="similarity">
    <text evidence="1">Belongs to the iron/ascorbate-dependent oxidoreductase family.</text>
</comment>
<evidence type="ECO:0000259" key="5">
    <source>
        <dbReference type="Pfam" id="PF03171"/>
    </source>
</evidence>
<dbReference type="Proteomes" id="UP000824120">
    <property type="component" value="Chromosome 11"/>
</dbReference>
<dbReference type="GO" id="GO:0046872">
    <property type="term" value="F:metal ion binding"/>
    <property type="evidence" value="ECO:0007669"/>
    <property type="project" value="UniProtKB-KW"/>
</dbReference>
<comment type="caution">
    <text evidence="6">The sequence shown here is derived from an EMBL/GenBank/DDBJ whole genome shotgun (WGS) entry which is preliminary data.</text>
</comment>
<gene>
    <name evidence="6" type="ORF">H5410_057302</name>
</gene>
<dbReference type="GO" id="GO:0016491">
    <property type="term" value="F:oxidoreductase activity"/>
    <property type="evidence" value="ECO:0007669"/>
    <property type="project" value="UniProtKB-KW"/>
</dbReference>
<dbReference type="PANTHER" id="PTHR10209">
    <property type="entry name" value="OXIDOREDUCTASE, 2OG-FE II OXYGENASE FAMILY PROTEIN"/>
    <property type="match status" value="1"/>
</dbReference>
<evidence type="ECO:0000313" key="7">
    <source>
        <dbReference type="Proteomes" id="UP000824120"/>
    </source>
</evidence>
<organism evidence="6 7">
    <name type="scientific">Solanum commersonii</name>
    <name type="common">Commerson's wild potato</name>
    <name type="synonym">Commerson's nightshade</name>
    <dbReference type="NCBI Taxonomy" id="4109"/>
    <lineage>
        <taxon>Eukaryota</taxon>
        <taxon>Viridiplantae</taxon>
        <taxon>Streptophyta</taxon>
        <taxon>Embryophyta</taxon>
        <taxon>Tracheophyta</taxon>
        <taxon>Spermatophyta</taxon>
        <taxon>Magnoliopsida</taxon>
        <taxon>eudicotyledons</taxon>
        <taxon>Gunneridae</taxon>
        <taxon>Pentapetalae</taxon>
        <taxon>asterids</taxon>
        <taxon>lamiids</taxon>
        <taxon>Solanales</taxon>
        <taxon>Solanaceae</taxon>
        <taxon>Solanoideae</taxon>
        <taxon>Solaneae</taxon>
        <taxon>Solanum</taxon>
    </lineage>
</organism>
<reference evidence="6 7" key="1">
    <citation type="submission" date="2020-09" db="EMBL/GenBank/DDBJ databases">
        <title>De no assembly of potato wild relative species, Solanum commersonii.</title>
        <authorList>
            <person name="Cho K."/>
        </authorList>
    </citation>
    <scope>NUCLEOTIDE SEQUENCE [LARGE SCALE GENOMIC DNA]</scope>
    <source>
        <strain evidence="6">LZ3.2</strain>
        <tissue evidence="6">Leaf</tissue>
    </source>
</reference>
<dbReference type="InterPro" id="IPR044861">
    <property type="entry name" value="IPNS-like_FE2OG_OXY"/>
</dbReference>
<dbReference type="InterPro" id="IPR027443">
    <property type="entry name" value="IPNS-like_sf"/>
</dbReference>
<evidence type="ECO:0000313" key="6">
    <source>
        <dbReference type="EMBL" id="KAG5577168.1"/>
    </source>
</evidence>
<evidence type="ECO:0000256" key="1">
    <source>
        <dbReference type="ARBA" id="ARBA00008056"/>
    </source>
</evidence>
<keyword evidence="2" id="KW-0479">Metal-binding</keyword>
<keyword evidence="3" id="KW-0560">Oxidoreductase</keyword>
<evidence type="ECO:0000256" key="2">
    <source>
        <dbReference type="ARBA" id="ARBA00022723"/>
    </source>
</evidence>
<protein>
    <recommendedName>
        <fullName evidence="5">Isopenicillin N synthase-like Fe(2+) 2OG dioxygenase domain-containing protein</fullName>
    </recommendedName>
</protein>